<dbReference type="EMBL" id="JANPWB010000013">
    <property type="protein sequence ID" value="KAJ1104332.1"/>
    <property type="molecule type" value="Genomic_DNA"/>
</dbReference>
<dbReference type="Proteomes" id="UP001066276">
    <property type="component" value="Chromosome 9"/>
</dbReference>
<organism evidence="2 3">
    <name type="scientific">Pleurodeles waltl</name>
    <name type="common">Iberian ribbed newt</name>
    <dbReference type="NCBI Taxonomy" id="8319"/>
    <lineage>
        <taxon>Eukaryota</taxon>
        <taxon>Metazoa</taxon>
        <taxon>Chordata</taxon>
        <taxon>Craniata</taxon>
        <taxon>Vertebrata</taxon>
        <taxon>Euteleostomi</taxon>
        <taxon>Amphibia</taxon>
        <taxon>Batrachia</taxon>
        <taxon>Caudata</taxon>
        <taxon>Salamandroidea</taxon>
        <taxon>Salamandridae</taxon>
        <taxon>Pleurodelinae</taxon>
        <taxon>Pleurodeles</taxon>
    </lineage>
</organism>
<name>A0AAV7MLU7_PLEWA</name>
<feature type="compositionally biased region" description="Low complexity" evidence="1">
    <location>
        <begin position="106"/>
        <end position="117"/>
    </location>
</feature>
<evidence type="ECO:0000313" key="2">
    <source>
        <dbReference type="EMBL" id="KAJ1104332.1"/>
    </source>
</evidence>
<feature type="region of interest" description="Disordered" evidence="1">
    <location>
        <begin position="1"/>
        <end position="64"/>
    </location>
</feature>
<accession>A0AAV7MLU7</accession>
<feature type="compositionally biased region" description="Basic residues" evidence="1">
    <location>
        <begin position="41"/>
        <end position="56"/>
    </location>
</feature>
<dbReference type="AlphaFoldDB" id="A0AAV7MLU7"/>
<evidence type="ECO:0000256" key="1">
    <source>
        <dbReference type="SAM" id="MobiDB-lite"/>
    </source>
</evidence>
<comment type="caution">
    <text evidence="2">The sequence shown here is derived from an EMBL/GenBank/DDBJ whole genome shotgun (WGS) entry which is preliminary data.</text>
</comment>
<sequence>MGHVRHCGRSLQPHLGSTDHAADPPAHPTDPRHPPQGARCARGRTRVRQQGRPRGLRTRDAAADCGHSAVRDPYVQGGNWRVKVVRLKELHCLRSTSAKLGPTESWGPPGATTAAAGPLTAWGGVRSPIDVSADALGPDEEAS</sequence>
<gene>
    <name evidence="2" type="ORF">NDU88_001744</name>
</gene>
<evidence type="ECO:0000313" key="3">
    <source>
        <dbReference type="Proteomes" id="UP001066276"/>
    </source>
</evidence>
<protein>
    <submittedName>
        <fullName evidence="2">Uncharacterized protein</fullName>
    </submittedName>
</protein>
<proteinExistence type="predicted"/>
<reference evidence="2" key="1">
    <citation type="journal article" date="2022" name="bioRxiv">
        <title>Sequencing and chromosome-scale assembly of the giantPleurodeles waltlgenome.</title>
        <authorList>
            <person name="Brown T."/>
            <person name="Elewa A."/>
            <person name="Iarovenko S."/>
            <person name="Subramanian E."/>
            <person name="Araus A.J."/>
            <person name="Petzold A."/>
            <person name="Susuki M."/>
            <person name="Suzuki K.-i.T."/>
            <person name="Hayashi T."/>
            <person name="Toyoda A."/>
            <person name="Oliveira C."/>
            <person name="Osipova E."/>
            <person name="Leigh N.D."/>
            <person name="Simon A."/>
            <person name="Yun M.H."/>
        </authorList>
    </citation>
    <scope>NUCLEOTIDE SEQUENCE</scope>
    <source>
        <strain evidence="2">20211129_DDA</strain>
        <tissue evidence="2">Liver</tissue>
    </source>
</reference>
<feature type="region of interest" description="Disordered" evidence="1">
    <location>
        <begin position="98"/>
        <end position="117"/>
    </location>
</feature>
<keyword evidence="3" id="KW-1185">Reference proteome</keyword>